<organism evidence="2 3">
    <name type="scientific">Paenibacillus macquariensis</name>
    <dbReference type="NCBI Taxonomy" id="948756"/>
    <lineage>
        <taxon>Bacteria</taxon>
        <taxon>Bacillati</taxon>
        <taxon>Bacillota</taxon>
        <taxon>Bacilli</taxon>
        <taxon>Bacillales</taxon>
        <taxon>Paenibacillaceae</taxon>
        <taxon>Paenibacillus</taxon>
    </lineage>
</organism>
<gene>
    <name evidence="2" type="ORF">SAMN05421578_1079</name>
</gene>
<keyword evidence="1" id="KW-0472">Membrane</keyword>
<comment type="caution">
    <text evidence="2">The sequence shown here is derived from an EMBL/GenBank/DDBJ whole genome shotgun (WGS) entry which is preliminary data.</text>
</comment>
<evidence type="ECO:0000256" key="1">
    <source>
        <dbReference type="SAM" id="Phobius"/>
    </source>
</evidence>
<dbReference type="Pfam" id="PF11877">
    <property type="entry name" value="DUF3397"/>
    <property type="match status" value="1"/>
</dbReference>
<feature type="transmembrane region" description="Helical" evidence="1">
    <location>
        <begin position="105"/>
        <end position="126"/>
    </location>
</feature>
<evidence type="ECO:0000313" key="2">
    <source>
        <dbReference type="EMBL" id="SIR10059.1"/>
    </source>
</evidence>
<evidence type="ECO:0000313" key="3">
    <source>
        <dbReference type="Proteomes" id="UP000186666"/>
    </source>
</evidence>
<keyword evidence="1" id="KW-0812">Transmembrane</keyword>
<name>A0ABY1K0U9_9BACL</name>
<keyword evidence="1" id="KW-1133">Transmembrane helix</keyword>
<dbReference type="EMBL" id="FTNK01000007">
    <property type="protein sequence ID" value="SIR10059.1"/>
    <property type="molecule type" value="Genomic_DNA"/>
</dbReference>
<proteinExistence type="predicted"/>
<evidence type="ECO:0008006" key="4">
    <source>
        <dbReference type="Google" id="ProtNLM"/>
    </source>
</evidence>
<keyword evidence="3" id="KW-1185">Reference proteome</keyword>
<feature type="transmembrane region" description="Helical" evidence="1">
    <location>
        <begin position="40"/>
        <end position="61"/>
    </location>
</feature>
<accession>A0ABY1K0U9</accession>
<reference evidence="2 3" key="1">
    <citation type="submission" date="2017-01" db="EMBL/GenBank/DDBJ databases">
        <authorList>
            <person name="Varghese N."/>
            <person name="Submissions S."/>
        </authorList>
    </citation>
    <scope>NUCLEOTIDE SEQUENCE [LARGE SCALE GENOMIC DNA]</scope>
    <source>
        <strain evidence="2 3">ATCC 23464</strain>
    </source>
</reference>
<dbReference type="InterPro" id="IPR024515">
    <property type="entry name" value="DUF3397"/>
</dbReference>
<protein>
    <recommendedName>
        <fullName evidence="4">DUF3397 domain-containing protein</fullName>
    </recommendedName>
</protein>
<feature type="transmembrane region" description="Helical" evidence="1">
    <location>
        <begin position="6"/>
        <end position="28"/>
    </location>
</feature>
<sequence length="129" mass="15070">MLDLLRNSFIMFSILPFFPFILVFFIYLKWKDNKRDALLMAMDVTTVFLIVSVSALFNNIFDLKFGFYLILLFLLIAVGMIGGAQNRMKGKVDVTRMLRAVWRMAFAIMTCSYILFAIIGLFRYIFKSM</sequence>
<dbReference type="Proteomes" id="UP000186666">
    <property type="component" value="Unassembled WGS sequence"/>
</dbReference>
<feature type="transmembrane region" description="Helical" evidence="1">
    <location>
        <begin position="67"/>
        <end position="84"/>
    </location>
</feature>